<dbReference type="PANTHER" id="PTHR22642">
    <property type="entry name" value="IMIDAZOLONEPROPIONASE"/>
    <property type="match status" value="1"/>
</dbReference>
<dbReference type="EMBL" id="UGQT01000001">
    <property type="protein sequence ID" value="STZ61798.1"/>
    <property type="molecule type" value="Genomic_DNA"/>
</dbReference>
<dbReference type="Gene3D" id="2.30.40.10">
    <property type="entry name" value="Urease, subunit C, domain 1"/>
    <property type="match status" value="1"/>
</dbReference>
<dbReference type="Proteomes" id="UP000254978">
    <property type="component" value="Unassembled WGS sequence"/>
</dbReference>
<dbReference type="Gene3D" id="3.10.310.70">
    <property type="match status" value="1"/>
</dbReference>
<dbReference type="EC" id="3.5.1.91" evidence="6"/>
<feature type="domain" description="Amidohydrolase 3" evidence="4">
    <location>
        <begin position="53"/>
        <end position="540"/>
    </location>
</feature>
<accession>A0A378TLY5</accession>
<name>A0A378TLY5_9MYCO</name>
<gene>
    <name evidence="6" type="primary">nfdA_2</name>
    <name evidence="6" type="ORF">NCTC10821_05357</name>
</gene>
<keyword evidence="3" id="KW-0862">Zinc</keyword>
<evidence type="ECO:0000259" key="5">
    <source>
        <dbReference type="Pfam" id="PF22039"/>
    </source>
</evidence>
<reference evidence="6 7" key="1">
    <citation type="submission" date="2018-06" db="EMBL/GenBank/DDBJ databases">
        <authorList>
            <consortium name="Pathogen Informatics"/>
            <person name="Doyle S."/>
        </authorList>
    </citation>
    <scope>NUCLEOTIDE SEQUENCE [LARGE SCALE GENOMIC DNA]</scope>
    <source>
        <strain evidence="6 7">NCTC10821</strain>
    </source>
</reference>
<protein>
    <submittedName>
        <fullName evidence="6">Putative TIM-barrel fold metal-dependent hydrolase</fullName>
        <ecNumber evidence="6">3.5.1.91</ecNumber>
    </submittedName>
</protein>
<evidence type="ECO:0000256" key="1">
    <source>
        <dbReference type="ARBA" id="ARBA00022723"/>
    </source>
</evidence>
<organism evidence="6 7">
    <name type="scientific">Mycolicibacterium tokaiense</name>
    <dbReference type="NCBI Taxonomy" id="39695"/>
    <lineage>
        <taxon>Bacteria</taxon>
        <taxon>Bacillati</taxon>
        <taxon>Actinomycetota</taxon>
        <taxon>Actinomycetes</taxon>
        <taxon>Mycobacteriales</taxon>
        <taxon>Mycobacteriaceae</taxon>
        <taxon>Mycolicibacterium</taxon>
    </lineage>
</organism>
<dbReference type="PANTHER" id="PTHR22642:SF2">
    <property type="entry name" value="PROTEIN LONG AFTER FAR-RED 3"/>
    <property type="match status" value="1"/>
</dbReference>
<dbReference type="GO" id="GO:0016810">
    <property type="term" value="F:hydrolase activity, acting on carbon-nitrogen (but not peptide) bonds"/>
    <property type="evidence" value="ECO:0007669"/>
    <property type="project" value="InterPro"/>
</dbReference>
<keyword evidence="1" id="KW-0479">Metal-binding</keyword>
<keyword evidence="2 6" id="KW-0378">Hydrolase</keyword>
<dbReference type="Pfam" id="PF07969">
    <property type="entry name" value="Amidohydro_3"/>
    <property type="match status" value="1"/>
</dbReference>
<dbReference type="InterPro" id="IPR013108">
    <property type="entry name" value="Amidohydro_3"/>
</dbReference>
<dbReference type="RefSeq" id="WP_232068032.1">
    <property type="nucleotide sequence ID" value="NZ_AP022600.1"/>
</dbReference>
<feature type="domain" description="Aminodeoxyfutalosine deaminase/Imidazolonepropionase-like composite" evidence="5">
    <location>
        <begin position="25"/>
        <end position="49"/>
    </location>
</feature>
<dbReference type="InterPro" id="IPR054418">
    <property type="entry name" value="MQNX/HUTI_composite_N"/>
</dbReference>
<dbReference type="Pfam" id="PF22039">
    <property type="entry name" value="HUTI_composite_bact"/>
    <property type="match status" value="1"/>
</dbReference>
<dbReference type="SUPFAM" id="SSF51556">
    <property type="entry name" value="Metallo-dependent hydrolases"/>
    <property type="match status" value="1"/>
</dbReference>
<proteinExistence type="predicted"/>
<dbReference type="InterPro" id="IPR011059">
    <property type="entry name" value="Metal-dep_hydrolase_composite"/>
</dbReference>
<evidence type="ECO:0000256" key="3">
    <source>
        <dbReference type="ARBA" id="ARBA00022833"/>
    </source>
</evidence>
<sequence>MPMPDRILTAATVITMDDAVPRAEAVAVSAGRIVAVGSLADCRAALPNAEVVNTGAAALLPGFVEPHGHPLVSGIATQAPARSIAPWDAPTWADVQAIYADAMTNSDPAEPLWFAGYDALLLQRPSPKAADLDEIFGDRVVIVTDNSGHGVYFSSALIRKNGWDVAPPPDPVASRYGRNADGSLNGQGFELPVVLAVTGPLLASMGNPLIAAARYYAEMARGGYTSCSDMTYDPKFRAGYEALAAATSCPLRVSMWEVSTSDTYSQPETFATSEDWLHKAGVKLWTDGSPWVGNIAISFPYLDTETTRTAGIDPAVAGSVASMNYTREQLDAILDKAVPAGWQMAFHANGDLALDLALDAYEDALTRHGVLGTDHRWRLEHAGAGTRAHFDRAARLGVHLSMSPFQYYYWGDLLDGQIFDHQHGSQWQAFADAVASGACVSFHNDGSVSPPAPVNNIATAVSRRTRAGGVHGAEQAISLDDALRAQTINAARTLRREHLVGSISVGKLADFVELTADPYTVDPAQLAEAARVTGTWLSGTRIDLDAFLDSVGDVDHAEHAQLTAHVKPGCC</sequence>
<dbReference type="AlphaFoldDB" id="A0A378TLY5"/>
<evidence type="ECO:0000259" key="4">
    <source>
        <dbReference type="Pfam" id="PF07969"/>
    </source>
</evidence>
<dbReference type="GO" id="GO:0046872">
    <property type="term" value="F:metal ion binding"/>
    <property type="evidence" value="ECO:0007669"/>
    <property type="project" value="UniProtKB-KW"/>
</dbReference>
<dbReference type="Gene3D" id="3.20.20.140">
    <property type="entry name" value="Metal-dependent hydrolases"/>
    <property type="match status" value="1"/>
</dbReference>
<evidence type="ECO:0000256" key="2">
    <source>
        <dbReference type="ARBA" id="ARBA00022801"/>
    </source>
</evidence>
<dbReference type="SUPFAM" id="SSF51338">
    <property type="entry name" value="Composite domain of metallo-dependent hydrolases"/>
    <property type="match status" value="1"/>
</dbReference>
<evidence type="ECO:0000313" key="6">
    <source>
        <dbReference type="EMBL" id="STZ61798.1"/>
    </source>
</evidence>
<dbReference type="InterPro" id="IPR032466">
    <property type="entry name" value="Metal_Hydrolase"/>
</dbReference>
<evidence type="ECO:0000313" key="7">
    <source>
        <dbReference type="Proteomes" id="UP000254978"/>
    </source>
</evidence>
<keyword evidence="7" id="KW-1185">Reference proteome</keyword>